<feature type="transmembrane region" description="Helical" evidence="6">
    <location>
        <begin position="132"/>
        <end position="151"/>
    </location>
</feature>
<keyword evidence="3 6" id="KW-1133">Transmembrane helix</keyword>
<evidence type="ECO:0000256" key="5">
    <source>
        <dbReference type="SAM" id="MobiDB-lite"/>
    </source>
</evidence>
<evidence type="ECO:0000256" key="6">
    <source>
        <dbReference type="SAM" id="Phobius"/>
    </source>
</evidence>
<evidence type="ECO:0000259" key="7">
    <source>
        <dbReference type="Pfam" id="PF05154"/>
    </source>
</evidence>
<gene>
    <name evidence="8" type="ORF">FTW19_04365</name>
</gene>
<evidence type="ECO:0000256" key="2">
    <source>
        <dbReference type="ARBA" id="ARBA00022692"/>
    </source>
</evidence>
<keyword evidence="4 6" id="KW-0472">Membrane</keyword>
<evidence type="ECO:0000256" key="3">
    <source>
        <dbReference type="ARBA" id="ARBA00022989"/>
    </source>
</evidence>
<feature type="compositionally biased region" description="Pro residues" evidence="5">
    <location>
        <begin position="84"/>
        <end position="93"/>
    </location>
</feature>
<accession>A0A5B9E4Y3</accession>
<name>A0A5B9E4Y3_9BACT</name>
<dbReference type="EMBL" id="CP042806">
    <property type="protein sequence ID" value="QEE27312.1"/>
    <property type="molecule type" value="Genomic_DNA"/>
</dbReference>
<keyword evidence="9" id="KW-1185">Reference proteome</keyword>
<dbReference type="AlphaFoldDB" id="A0A5B9E4Y3"/>
<dbReference type="Proteomes" id="UP000321820">
    <property type="component" value="Chromosome"/>
</dbReference>
<comment type="subcellular location">
    <subcellularLocation>
        <location evidence="1">Membrane</location>
        <topology evidence="1">Multi-pass membrane protein</topology>
    </subcellularLocation>
</comment>
<dbReference type="OrthoDB" id="9816361at2"/>
<evidence type="ECO:0000256" key="4">
    <source>
        <dbReference type="ARBA" id="ARBA00023136"/>
    </source>
</evidence>
<reference evidence="8 9" key="1">
    <citation type="submission" date="2019-08" db="EMBL/GenBank/DDBJ databases">
        <title>Complete genome sequence of Terriglobus albidus strain ORNL.</title>
        <authorList>
            <person name="Podar M."/>
        </authorList>
    </citation>
    <scope>NUCLEOTIDE SEQUENCE [LARGE SCALE GENOMIC DNA]</scope>
    <source>
        <strain evidence="8 9">ORNL</strain>
    </source>
</reference>
<protein>
    <submittedName>
        <fullName evidence="8">NINE protein</fullName>
    </submittedName>
</protein>
<organism evidence="8 9">
    <name type="scientific">Terriglobus albidus</name>
    <dbReference type="NCBI Taxonomy" id="1592106"/>
    <lineage>
        <taxon>Bacteria</taxon>
        <taxon>Pseudomonadati</taxon>
        <taxon>Acidobacteriota</taxon>
        <taxon>Terriglobia</taxon>
        <taxon>Terriglobales</taxon>
        <taxon>Acidobacteriaceae</taxon>
        <taxon>Terriglobus</taxon>
    </lineage>
</organism>
<evidence type="ECO:0000256" key="1">
    <source>
        <dbReference type="ARBA" id="ARBA00004141"/>
    </source>
</evidence>
<feature type="transmembrane region" description="Helical" evidence="6">
    <location>
        <begin position="157"/>
        <end position="179"/>
    </location>
</feature>
<dbReference type="KEGG" id="talb:FTW19_04365"/>
<feature type="region of interest" description="Disordered" evidence="5">
    <location>
        <begin position="65"/>
        <end position="95"/>
    </location>
</feature>
<proteinExistence type="predicted"/>
<dbReference type="InterPro" id="IPR007829">
    <property type="entry name" value="TM2"/>
</dbReference>
<evidence type="ECO:0000313" key="9">
    <source>
        <dbReference type="Proteomes" id="UP000321820"/>
    </source>
</evidence>
<keyword evidence="2 6" id="KW-0812">Transmembrane</keyword>
<dbReference type="Pfam" id="PF05154">
    <property type="entry name" value="TM2"/>
    <property type="match status" value="1"/>
</dbReference>
<dbReference type="RefSeq" id="WP_147646505.1">
    <property type="nucleotide sequence ID" value="NZ_CP042806.1"/>
</dbReference>
<sequence>MTSACPYCRCGFEPEEEALTCEACATPHHADCYAENGGCTVFGCAKAPADEPKVSISSADLSQARPAVAAAPPPPNPALTTSVAPPPRPPGAPPRIQVTEPAPERGLSFGGYSAVSHAPIAPYTRRRTRTNYVLLGVFLGGLGVHNFYAGYTKRAVGQMLLTLLSFFFLGWAAWIWALVEVCIVKQDGDGVPLL</sequence>
<feature type="domain" description="TM2" evidence="7">
    <location>
        <begin position="129"/>
        <end position="172"/>
    </location>
</feature>
<evidence type="ECO:0000313" key="8">
    <source>
        <dbReference type="EMBL" id="QEE27312.1"/>
    </source>
</evidence>
<dbReference type="GO" id="GO:0016020">
    <property type="term" value="C:membrane"/>
    <property type="evidence" value="ECO:0007669"/>
    <property type="project" value="UniProtKB-SubCell"/>
</dbReference>